<dbReference type="Proteomes" id="UP001055811">
    <property type="component" value="Linkage Group LG05"/>
</dbReference>
<accession>A0ACB9CYI3</accession>
<name>A0ACB9CYI3_CICIN</name>
<protein>
    <submittedName>
        <fullName evidence="1">Uncharacterized protein</fullName>
    </submittedName>
</protein>
<gene>
    <name evidence="1" type="ORF">L2E82_29682</name>
</gene>
<sequence length="83" mass="9553">MKVWFQLQILIKLGFHLGLEARGTLQDITGDEITRYEADEVSMFIVRLNIKHEVGTTITEVTFTNGTTMRRTSSHAKIRDCIR</sequence>
<reference evidence="2" key="1">
    <citation type="journal article" date="2022" name="Mol. Ecol. Resour.">
        <title>The genomes of chicory, endive, great burdock and yacon provide insights into Asteraceae palaeo-polyploidization history and plant inulin production.</title>
        <authorList>
            <person name="Fan W."/>
            <person name="Wang S."/>
            <person name="Wang H."/>
            <person name="Wang A."/>
            <person name="Jiang F."/>
            <person name="Liu H."/>
            <person name="Zhao H."/>
            <person name="Xu D."/>
            <person name="Zhang Y."/>
        </authorList>
    </citation>
    <scope>NUCLEOTIDE SEQUENCE [LARGE SCALE GENOMIC DNA]</scope>
    <source>
        <strain evidence="2">cv. Punajuju</strain>
    </source>
</reference>
<comment type="caution">
    <text evidence="1">The sequence shown here is derived from an EMBL/GenBank/DDBJ whole genome shotgun (WGS) entry which is preliminary data.</text>
</comment>
<evidence type="ECO:0000313" key="1">
    <source>
        <dbReference type="EMBL" id="KAI3739281.1"/>
    </source>
</evidence>
<proteinExistence type="predicted"/>
<reference evidence="1 2" key="2">
    <citation type="journal article" date="2022" name="Mol. Ecol. Resour.">
        <title>The genomes of chicory, endive, great burdock and yacon provide insights into Asteraceae paleo-polyploidization history and plant inulin production.</title>
        <authorList>
            <person name="Fan W."/>
            <person name="Wang S."/>
            <person name="Wang H."/>
            <person name="Wang A."/>
            <person name="Jiang F."/>
            <person name="Liu H."/>
            <person name="Zhao H."/>
            <person name="Xu D."/>
            <person name="Zhang Y."/>
        </authorList>
    </citation>
    <scope>NUCLEOTIDE SEQUENCE [LARGE SCALE GENOMIC DNA]</scope>
    <source>
        <strain evidence="2">cv. Punajuju</strain>
        <tissue evidence="1">Leaves</tissue>
    </source>
</reference>
<keyword evidence="2" id="KW-1185">Reference proteome</keyword>
<dbReference type="EMBL" id="CM042013">
    <property type="protein sequence ID" value="KAI3739281.1"/>
    <property type="molecule type" value="Genomic_DNA"/>
</dbReference>
<evidence type="ECO:0000313" key="2">
    <source>
        <dbReference type="Proteomes" id="UP001055811"/>
    </source>
</evidence>
<organism evidence="1 2">
    <name type="scientific">Cichorium intybus</name>
    <name type="common">Chicory</name>
    <dbReference type="NCBI Taxonomy" id="13427"/>
    <lineage>
        <taxon>Eukaryota</taxon>
        <taxon>Viridiplantae</taxon>
        <taxon>Streptophyta</taxon>
        <taxon>Embryophyta</taxon>
        <taxon>Tracheophyta</taxon>
        <taxon>Spermatophyta</taxon>
        <taxon>Magnoliopsida</taxon>
        <taxon>eudicotyledons</taxon>
        <taxon>Gunneridae</taxon>
        <taxon>Pentapetalae</taxon>
        <taxon>asterids</taxon>
        <taxon>campanulids</taxon>
        <taxon>Asterales</taxon>
        <taxon>Asteraceae</taxon>
        <taxon>Cichorioideae</taxon>
        <taxon>Cichorieae</taxon>
        <taxon>Cichoriinae</taxon>
        <taxon>Cichorium</taxon>
    </lineage>
</organism>